<evidence type="ECO:0000256" key="1">
    <source>
        <dbReference type="SAM" id="SignalP"/>
    </source>
</evidence>
<proteinExistence type="predicted"/>
<evidence type="ECO:0000313" key="2">
    <source>
        <dbReference type="EMBL" id="EOR96145.1"/>
    </source>
</evidence>
<dbReference type="eggNOG" id="COG1331">
    <property type="taxonomic scope" value="Bacteria"/>
</dbReference>
<evidence type="ECO:0000313" key="3">
    <source>
        <dbReference type="Proteomes" id="UP000014174"/>
    </source>
</evidence>
<gene>
    <name evidence="2" type="ORF">ADIARSV_0658</name>
</gene>
<keyword evidence="1" id="KW-0732">Signal</keyword>
<comment type="caution">
    <text evidence="2">The sequence shown here is derived from an EMBL/GenBank/DDBJ whole genome shotgun (WGS) entry which is preliminary data.</text>
</comment>
<dbReference type="EMBL" id="AQPN01000023">
    <property type="protein sequence ID" value="EOR96145.1"/>
    <property type="molecule type" value="Genomic_DNA"/>
</dbReference>
<protein>
    <recommendedName>
        <fullName evidence="4">Thioredoxin domain-containing protein</fullName>
    </recommendedName>
</protein>
<dbReference type="SUPFAM" id="SSF52833">
    <property type="entry name" value="Thioredoxin-like"/>
    <property type="match status" value="1"/>
</dbReference>
<dbReference type="Proteomes" id="UP000014174">
    <property type="component" value="Unassembled WGS sequence"/>
</dbReference>
<accession>R9GXE1</accession>
<dbReference type="InterPro" id="IPR036249">
    <property type="entry name" value="Thioredoxin-like_sf"/>
</dbReference>
<keyword evidence="3" id="KW-1185">Reference proteome</keyword>
<sequence length="455" mass="52472">MKPIIISFIFTFFMSFACQAQGFHFEKGPMSIVLEKARLSGKPILIFLDGPVITKKSEQYKQRSVLYQTKVAEVFHDNFICYRAAMGSKESTQLQKQYESAIFPSFLFLNSEGKLVHRSAGFMDKAEQYIKLVDYVTTLLKSGNNIADYQTRYESGDKSERLLSAYISAKIHLGFIDNADLIDYYVESIKLKDINTYNKMLFILQAGPAVDSRAMKVTYLYQSLRDSIYKTQPMDMKITINRRIIKNSFDRAIAKKDADLAYKAGNFAQSTYDRDYNRGQWVKQSNMLNFYKGIKDSSTYLRQAVYFYDNYYMSISIDSAKRLQQKQLDLAKSRQEKIASKSKNAKNTCLICMIKPTANGTATTLNNAAWDFYVSGTTNEDHLLKAILWCRRSLAIEPTYYTYDTYAHLLYRLNMYKEAKYMQSKAILIAKEKKLNPTKIKDLIKTLNGIKTPNI</sequence>
<dbReference type="AlphaFoldDB" id="R9GXE1"/>
<organism evidence="2 3">
    <name type="scientific">Arcticibacter svalbardensis MN12-7</name>
    <dbReference type="NCBI Taxonomy" id="1150600"/>
    <lineage>
        <taxon>Bacteria</taxon>
        <taxon>Pseudomonadati</taxon>
        <taxon>Bacteroidota</taxon>
        <taxon>Sphingobacteriia</taxon>
        <taxon>Sphingobacteriales</taxon>
        <taxon>Sphingobacteriaceae</taxon>
        <taxon>Arcticibacter</taxon>
    </lineage>
</organism>
<feature type="chain" id="PRO_5004472384" description="Thioredoxin domain-containing protein" evidence="1">
    <location>
        <begin position="21"/>
        <end position="455"/>
    </location>
</feature>
<evidence type="ECO:0008006" key="4">
    <source>
        <dbReference type="Google" id="ProtNLM"/>
    </source>
</evidence>
<dbReference type="Gene3D" id="3.40.30.10">
    <property type="entry name" value="Glutaredoxin"/>
    <property type="match status" value="1"/>
</dbReference>
<reference evidence="2 3" key="1">
    <citation type="journal article" date="2013" name="Genome Announc.">
        <title>Draft Genome Sequence of Arcticibacter svalbardensis Strain MN12-7T, a Member of the Family Sphingobacteriaceae Isolated from an Arctic Soil Sample.</title>
        <authorList>
            <person name="Shivaji S."/>
            <person name="Ara S."/>
            <person name="Prasad S."/>
            <person name="Manasa B.P."/>
            <person name="Begum Z."/>
            <person name="Singh A."/>
            <person name="Kumar Pinnaka A."/>
        </authorList>
    </citation>
    <scope>NUCLEOTIDE SEQUENCE [LARGE SCALE GENOMIC DNA]</scope>
    <source>
        <strain evidence="2 3">MN12-7</strain>
    </source>
</reference>
<dbReference type="RefSeq" id="WP_016193906.1">
    <property type="nucleotide sequence ID" value="NZ_AQPN01000023.1"/>
</dbReference>
<name>R9GXE1_9SPHI</name>
<dbReference type="OrthoDB" id="645813at2"/>
<dbReference type="PROSITE" id="PS51257">
    <property type="entry name" value="PROKAR_LIPOPROTEIN"/>
    <property type="match status" value="1"/>
</dbReference>
<dbReference type="STRING" id="1150600.ADIARSV_0658"/>
<feature type="signal peptide" evidence="1">
    <location>
        <begin position="1"/>
        <end position="20"/>
    </location>
</feature>